<dbReference type="InterPro" id="IPR020930">
    <property type="entry name" value="Ribosomal_uL5_bac-type"/>
</dbReference>
<dbReference type="GO" id="GO:0000049">
    <property type="term" value="F:tRNA binding"/>
    <property type="evidence" value="ECO:0007669"/>
    <property type="project" value="UniProtKB-UniRule"/>
</dbReference>
<dbReference type="GO" id="GO:0006412">
    <property type="term" value="P:translation"/>
    <property type="evidence" value="ECO:0007669"/>
    <property type="project" value="UniProtKB-UniRule"/>
</dbReference>
<feature type="domain" description="Large ribosomal subunit protein uL5 N-terminal" evidence="10">
    <location>
        <begin position="33"/>
        <end position="89"/>
    </location>
</feature>
<dbReference type="NCBIfam" id="NF000585">
    <property type="entry name" value="PRK00010.1"/>
    <property type="match status" value="1"/>
</dbReference>
<evidence type="ECO:0000256" key="9">
    <source>
        <dbReference type="RuleBase" id="RU003930"/>
    </source>
</evidence>
<protein>
    <recommendedName>
        <fullName evidence="7 8">Large ribosomal subunit protein uL5</fullName>
    </recommendedName>
</protein>
<evidence type="ECO:0000256" key="2">
    <source>
        <dbReference type="ARBA" id="ARBA00022555"/>
    </source>
</evidence>
<comment type="function">
    <text evidence="8">This is 1 of the proteins that bind and probably mediate the attachment of the 5S RNA into the large ribosomal subunit, where it forms part of the central protuberance. In the 70S ribosome it contacts protein S13 of the 30S subunit (bridge B1b), connecting the 2 subunits; this bridge is implicated in subunit movement. Contacts the P site tRNA; the 5S rRNA and some of its associated proteins might help stabilize positioning of ribosome-bound tRNAs.</text>
</comment>
<evidence type="ECO:0000256" key="5">
    <source>
        <dbReference type="ARBA" id="ARBA00022980"/>
    </source>
</evidence>
<keyword evidence="5 8" id="KW-0689">Ribosomal protein</keyword>
<dbReference type="InterPro" id="IPR002132">
    <property type="entry name" value="Ribosomal_uL5"/>
</dbReference>
<dbReference type="OrthoDB" id="9806626at2"/>
<dbReference type="GO" id="GO:0005840">
    <property type="term" value="C:ribosome"/>
    <property type="evidence" value="ECO:0007669"/>
    <property type="project" value="UniProtKB-KW"/>
</dbReference>
<reference evidence="12 13" key="1">
    <citation type="submission" date="2017-07" db="EMBL/GenBank/DDBJ databases">
        <title>Complete Genome Sequence of the cosmetic ferment Vitreoscilla filiformis (ATCC15551).</title>
        <authorList>
            <person name="Contreras S."/>
            <person name="Sagory-Zalkind P."/>
            <person name="Blanquart H."/>
            <person name="Iltis A."/>
            <person name="Morand S.C."/>
        </authorList>
    </citation>
    <scope>NUCLEOTIDE SEQUENCE [LARGE SCALE GENOMIC DNA]</scope>
    <source>
        <strain evidence="12 13">ATCC 15551</strain>
    </source>
</reference>
<gene>
    <name evidence="8" type="primary">rplE</name>
    <name evidence="12" type="ORF">VITFI_CDS1254</name>
</gene>
<dbReference type="GO" id="GO:0019843">
    <property type="term" value="F:rRNA binding"/>
    <property type="evidence" value="ECO:0007669"/>
    <property type="project" value="UniProtKB-UniRule"/>
</dbReference>
<evidence type="ECO:0000256" key="4">
    <source>
        <dbReference type="ARBA" id="ARBA00022884"/>
    </source>
</evidence>
<dbReference type="GO" id="GO:0003735">
    <property type="term" value="F:structural constituent of ribosome"/>
    <property type="evidence" value="ECO:0007669"/>
    <property type="project" value="InterPro"/>
</dbReference>
<keyword evidence="2 8" id="KW-0820">tRNA-binding</keyword>
<evidence type="ECO:0000256" key="8">
    <source>
        <dbReference type="HAMAP-Rule" id="MF_01333"/>
    </source>
</evidence>
<evidence type="ECO:0000313" key="12">
    <source>
        <dbReference type="EMBL" id="ASM77032.1"/>
    </source>
</evidence>
<evidence type="ECO:0000313" key="13">
    <source>
        <dbReference type="Proteomes" id="UP000199729"/>
    </source>
</evidence>
<organism evidence="12 13">
    <name type="scientific">Vitreoscilla filiformis</name>
    <dbReference type="NCBI Taxonomy" id="63"/>
    <lineage>
        <taxon>Bacteria</taxon>
        <taxon>Pseudomonadati</taxon>
        <taxon>Pseudomonadota</taxon>
        <taxon>Betaproteobacteria</taxon>
        <taxon>Neisseriales</taxon>
        <taxon>Neisseriaceae</taxon>
        <taxon>Vitreoscilla</taxon>
    </lineage>
</organism>
<keyword evidence="13" id="KW-1185">Reference proteome</keyword>
<evidence type="ECO:0000256" key="3">
    <source>
        <dbReference type="ARBA" id="ARBA00022730"/>
    </source>
</evidence>
<dbReference type="RefSeq" id="WP_089416242.1">
    <property type="nucleotide sequence ID" value="NZ_CP022423.1"/>
</dbReference>
<dbReference type="PANTHER" id="PTHR11994">
    <property type="entry name" value="60S RIBOSOMAL PROTEIN L11-RELATED"/>
    <property type="match status" value="1"/>
</dbReference>
<dbReference type="KEGG" id="vff:VITFI_CDS1254"/>
<name>A0A221KDC8_VITFI</name>
<keyword evidence="6 8" id="KW-0687">Ribonucleoprotein</keyword>
<dbReference type="SUPFAM" id="SSF55282">
    <property type="entry name" value="RL5-like"/>
    <property type="match status" value="1"/>
</dbReference>
<dbReference type="InterPro" id="IPR031310">
    <property type="entry name" value="Ribosomal_uL5_N"/>
</dbReference>
<dbReference type="PROSITE" id="PS00358">
    <property type="entry name" value="RIBOSOMAL_L5"/>
    <property type="match status" value="1"/>
</dbReference>
<dbReference type="InterPro" id="IPR031309">
    <property type="entry name" value="Ribosomal_uL5_C"/>
</dbReference>
<feature type="domain" description="Large ribosomal subunit protein uL5 C-terminal" evidence="11">
    <location>
        <begin position="93"/>
        <end position="186"/>
    </location>
</feature>
<dbReference type="GO" id="GO:1990904">
    <property type="term" value="C:ribonucleoprotein complex"/>
    <property type="evidence" value="ECO:0007669"/>
    <property type="project" value="UniProtKB-KW"/>
</dbReference>
<evidence type="ECO:0000259" key="11">
    <source>
        <dbReference type="Pfam" id="PF00673"/>
    </source>
</evidence>
<keyword evidence="4 8" id="KW-0694">RNA-binding</keyword>
<keyword evidence="3 8" id="KW-0699">rRNA-binding</keyword>
<evidence type="ECO:0000256" key="7">
    <source>
        <dbReference type="ARBA" id="ARBA00035245"/>
    </source>
</evidence>
<dbReference type="EMBL" id="CP022423">
    <property type="protein sequence ID" value="ASM77032.1"/>
    <property type="molecule type" value="Genomic_DNA"/>
</dbReference>
<dbReference type="Pfam" id="PF00281">
    <property type="entry name" value="Ribosomal_L5"/>
    <property type="match status" value="1"/>
</dbReference>
<accession>A0A221KDC8</accession>
<dbReference type="PIRSF" id="PIRSF002161">
    <property type="entry name" value="Ribosomal_L5"/>
    <property type="match status" value="1"/>
</dbReference>
<dbReference type="InterPro" id="IPR022803">
    <property type="entry name" value="Ribosomal_uL5_dom_sf"/>
</dbReference>
<sequence length="188" mass="21070">MTQLQKPAVEARLQAFYQAKVVPELMAKFGYKSVMEVPRLVKITLNMGVSEAVADKKVMDHAVGDLTKIAGQKPVVTKSRKAIAGFKIRENVPIGCMVTLRGARMFEFLDRFVTVALPRVRDFRGISGRSFDGRGNYNIGVKEQIIFPEIEYDKIDAIRGMNISFTTTAKTDDECKALLAAFRFPFKN</sequence>
<proteinExistence type="inferred from homology"/>
<evidence type="ECO:0000259" key="10">
    <source>
        <dbReference type="Pfam" id="PF00281"/>
    </source>
</evidence>
<dbReference type="Proteomes" id="UP000199729">
    <property type="component" value="Chromosome"/>
</dbReference>
<dbReference type="Pfam" id="PF00673">
    <property type="entry name" value="Ribosomal_L5_C"/>
    <property type="match status" value="1"/>
</dbReference>
<dbReference type="FunFam" id="3.30.1440.10:FF:000001">
    <property type="entry name" value="50S ribosomal protein L5"/>
    <property type="match status" value="1"/>
</dbReference>
<dbReference type="AlphaFoldDB" id="A0A221KDC8"/>
<dbReference type="HAMAP" id="MF_01333_B">
    <property type="entry name" value="Ribosomal_uL5_B"/>
    <property type="match status" value="1"/>
</dbReference>
<dbReference type="InterPro" id="IPR020929">
    <property type="entry name" value="Ribosomal_uL5_CS"/>
</dbReference>
<comment type="subunit">
    <text evidence="8">Part of the 50S ribosomal subunit; part of the 5S rRNA/L5/L18/L25 subcomplex. Contacts the 5S rRNA and the P site tRNA. Forms a bridge to the 30S subunit in the 70S ribosome.</text>
</comment>
<evidence type="ECO:0000256" key="1">
    <source>
        <dbReference type="ARBA" id="ARBA00008553"/>
    </source>
</evidence>
<dbReference type="Gene3D" id="3.30.1440.10">
    <property type="match status" value="1"/>
</dbReference>
<evidence type="ECO:0000256" key="6">
    <source>
        <dbReference type="ARBA" id="ARBA00023274"/>
    </source>
</evidence>
<comment type="similarity">
    <text evidence="1 8 9">Belongs to the universal ribosomal protein uL5 family.</text>
</comment>